<evidence type="ECO:0000313" key="3">
    <source>
        <dbReference type="Proteomes" id="UP000186309"/>
    </source>
</evidence>
<proteinExistence type="predicted"/>
<keyword evidence="3" id="KW-1185">Reference proteome</keyword>
<sequence>MSMDQDSLLSAFLDGQVDPDQKRRAESAVASDPAAAEALHAFAAIRDLVAGLSRPPAPDVSASVLSRLAADAARPRPWKTWGPYVGRGLGAAGIAASVALVVVLGGQTRSWRLVEPPRVASTLVVPVPAPVSTVATPSARTEVVATAQPKPVGPAPISTPAPAVTVVESRVAQRDDPPGFREFWATAGPRRDFAVTPDAGESTTATVATLVGQSTHRDFYKIVVPTGANGVPGDEAAVAFAATLDPNEFMTLQRRLESHFGKRVEERDADPEVSALLADVGQATSSPATPAADVLVPQTGELALRVRSGSPVSSRPEPAEASKRSDKGRTSPARPEDAPAAPATADPTRPSLVLIWIVGPAPR</sequence>
<feature type="compositionally biased region" description="Low complexity" evidence="1">
    <location>
        <begin position="338"/>
        <end position="350"/>
    </location>
</feature>
<dbReference type="AlphaFoldDB" id="A0A1U7CN89"/>
<evidence type="ECO:0000313" key="2">
    <source>
        <dbReference type="EMBL" id="APW60405.1"/>
    </source>
</evidence>
<dbReference type="STRING" id="1387353.BSF38_01873"/>
<name>A0A1U7CN89_9BACT</name>
<dbReference type="EMBL" id="CP019082">
    <property type="protein sequence ID" value="APW60405.1"/>
    <property type="molecule type" value="Genomic_DNA"/>
</dbReference>
<feature type="region of interest" description="Disordered" evidence="1">
    <location>
        <begin position="1"/>
        <end position="29"/>
    </location>
</feature>
<dbReference type="RefSeq" id="WP_145952037.1">
    <property type="nucleotide sequence ID" value="NZ_CP019082.1"/>
</dbReference>
<accession>A0A1U7CN89</accession>
<dbReference type="Proteomes" id="UP000186309">
    <property type="component" value="Chromosome"/>
</dbReference>
<organism evidence="2 3">
    <name type="scientific">Paludisphaera borealis</name>
    <dbReference type="NCBI Taxonomy" id="1387353"/>
    <lineage>
        <taxon>Bacteria</taxon>
        <taxon>Pseudomonadati</taxon>
        <taxon>Planctomycetota</taxon>
        <taxon>Planctomycetia</taxon>
        <taxon>Isosphaerales</taxon>
        <taxon>Isosphaeraceae</taxon>
        <taxon>Paludisphaera</taxon>
    </lineage>
</organism>
<dbReference type="OrthoDB" id="292924at2"/>
<feature type="compositionally biased region" description="Basic and acidic residues" evidence="1">
    <location>
        <begin position="317"/>
        <end position="337"/>
    </location>
</feature>
<protein>
    <submittedName>
        <fullName evidence="2">Uncharacterized protein</fullName>
    </submittedName>
</protein>
<dbReference type="KEGG" id="pbor:BSF38_01873"/>
<reference evidence="3" key="1">
    <citation type="submission" date="2016-12" db="EMBL/GenBank/DDBJ databases">
        <title>Comparative genomics of four Isosphaeraceae planctomycetes: a common pool of plasmids and glycoside hydrolase genes.</title>
        <authorList>
            <person name="Ivanova A."/>
        </authorList>
    </citation>
    <scope>NUCLEOTIDE SEQUENCE [LARGE SCALE GENOMIC DNA]</scope>
    <source>
        <strain evidence="3">PX4</strain>
    </source>
</reference>
<feature type="compositionally biased region" description="Low complexity" evidence="1">
    <location>
        <begin position="305"/>
        <end position="316"/>
    </location>
</feature>
<evidence type="ECO:0000256" key="1">
    <source>
        <dbReference type="SAM" id="MobiDB-lite"/>
    </source>
</evidence>
<feature type="region of interest" description="Disordered" evidence="1">
    <location>
        <begin position="305"/>
        <end position="351"/>
    </location>
</feature>
<gene>
    <name evidence="2" type="ORF">BSF38_01873</name>
</gene>